<evidence type="ECO:0000313" key="4">
    <source>
        <dbReference type="Proteomes" id="UP000663828"/>
    </source>
</evidence>
<dbReference type="Gene3D" id="1.20.5.170">
    <property type="match status" value="1"/>
</dbReference>
<proteinExistence type="predicted"/>
<protein>
    <recommendedName>
        <fullName evidence="2">BZIP domain-containing protein</fullName>
    </recommendedName>
</protein>
<dbReference type="InterPro" id="IPR004827">
    <property type="entry name" value="bZIP"/>
</dbReference>
<dbReference type="Pfam" id="PF07716">
    <property type="entry name" value="bZIP_2"/>
    <property type="match status" value="1"/>
</dbReference>
<dbReference type="EMBL" id="CAJNOR010005131">
    <property type="protein sequence ID" value="CAF1547243.1"/>
    <property type="molecule type" value="Genomic_DNA"/>
</dbReference>
<feature type="region of interest" description="Disordered" evidence="1">
    <location>
        <begin position="246"/>
        <end position="297"/>
    </location>
</feature>
<keyword evidence="4" id="KW-1185">Reference proteome</keyword>
<feature type="compositionally biased region" description="Polar residues" evidence="1">
    <location>
        <begin position="22"/>
        <end position="49"/>
    </location>
</feature>
<feature type="region of interest" description="Disordered" evidence="1">
    <location>
        <begin position="1"/>
        <end position="70"/>
    </location>
</feature>
<evidence type="ECO:0000313" key="3">
    <source>
        <dbReference type="EMBL" id="CAF1547243.1"/>
    </source>
</evidence>
<feature type="region of interest" description="Disordered" evidence="1">
    <location>
        <begin position="200"/>
        <end position="229"/>
    </location>
</feature>
<evidence type="ECO:0000256" key="1">
    <source>
        <dbReference type="SAM" id="MobiDB-lite"/>
    </source>
</evidence>
<dbReference type="SUPFAM" id="SSF57959">
    <property type="entry name" value="Leucine zipper domain"/>
    <property type="match status" value="1"/>
</dbReference>
<dbReference type="AlphaFoldDB" id="A0A815WFU3"/>
<name>A0A815WFU3_ADIRI</name>
<reference evidence="3" key="1">
    <citation type="submission" date="2021-02" db="EMBL/GenBank/DDBJ databases">
        <authorList>
            <person name="Nowell W R."/>
        </authorList>
    </citation>
    <scope>NUCLEOTIDE SEQUENCE</scope>
</reference>
<feature type="domain" description="BZIP" evidence="2">
    <location>
        <begin position="301"/>
        <end position="348"/>
    </location>
</feature>
<sequence length="368" mass="41713">MSTPTMNHGSHMNPQQQQQQQINETQHTHSSSDNSTHGTLTRSDSTSTVILEEEETPSRRRNRPVTQLPSSWPNISIQLRSFLKTSGLFNKDSESTDKWNELFASGNGFTLQRLLSEAGVNDVNIDMNELAKIDSNRLLDARTLSEFLRSESFDQLMTSINNNNNPDLLLNPPAMPCSSSSFSELQPLSPELLPNNMFQSQYGTESSNPVLTTPTSSFRIPPPQRPTNLLSQSALNAFEHDHAFLSKRTQVQAQESCRKSSRLRSRARGPMAPEEKRSKQSQSRNVNRAKDIKNPDDLTYYLERRRKNNEASKISRAVRKQKFGDMDHRCQEYERTNAELQMKIKTLEAVTASLKSGLVNNFQRKSAI</sequence>
<dbReference type="GO" id="GO:0003700">
    <property type="term" value="F:DNA-binding transcription factor activity"/>
    <property type="evidence" value="ECO:0007669"/>
    <property type="project" value="InterPro"/>
</dbReference>
<comment type="caution">
    <text evidence="3">The sequence shown here is derived from an EMBL/GenBank/DDBJ whole genome shotgun (WGS) entry which is preliminary data.</text>
</comment>
<gene>
    <name evidence="3" type="ORF">XAT740_LOCUS42611</name>
</gene>
<evidence type="ECO:0000259" key="2">
    <source>
        <dbReference type="Pfam" id="PF07716"/>
    </source>
</evidence>
<feature type="compositionally biased region" description="Polar residues" evidence="1">
    <location>
        <begin position="200"/>
        <end position="218"/>
    </location>
</feature>
<dbReference type="Proteomes" id="UP000663828">
    <property type="component" value="Unassembled WGS sequence"/>
</dbReference>
<accession>A0A815WFU3</accession>
<dbReference type="InterPro" id="IPR046347">
    <property type="entry name" value="bZIP_sf"/>
</dbReference>
<organism evidence="3 4">
    <name type="scientific">Adineta ricciae</name>
    <name type="common">Rotifer</name>
    <dbReference type="NCBI Taxonomy" id="249248"/>
    <lineage>
        <taxon>Eukaryota</taxon>
        <taxon>Metazoa</taxon>
        <taxon>Spiralia</taxon>
        <taxon>Gnathifera</taxon>
        <taxon>Rotifera</taxon>
        <taxon>Eurotatoria</taxon>
        <taxon>Bdelloidea</taxon>
        <taxon>Adinetida</taxon>
        <taxon>Adinetidae</taxon>
        <taxon>Adineta</taxon>
    </lineage>
</organism>
<feature type="compositionally biased region" description="Polar residues" evidence="1">
    <location>
        <begin position="1"/>
        <end position="14"/>
    </location>
</feature>